<gene>
    <name evidence="7" type="ORF">H9741_07650</name>
</gene>
<feature type="transmembrane region" description="Helical" evidence="6">
    <location>
        <begin position="181"/>
        <end position="204"/>
    </location>
</feature>
<reference evidence="7" key="1">
    <citation type="journal article" date="2021" name="PeerJ">
        <title>Extensive microbial diversity within the chicken gut microbiome revealed by metagenomics and culture.</title>
        <authorList>
            <person name="Gilroy R."/>
            <person name="Ravi A."/>
            <person name="Getino M."/>
            <person name="Pursley I."/>
            <person name="Horton D.L."/>
            <person name="Alikhan N.F."/>
            <person name="Baker D."/>
            <person name="Gharbi K."/>
            <person name="Hall N."/>
            <person name="Watson M."/>
            <person name="Adriaenssens E.M."/>
            <person name="Foster-Nyarko E."/>
            <person name="Jarju S."/>
            <person name="Secka A."/>
            <person name="Antonio M."/>
            <person name="Oren A."/>
            <person name="Chaudhuri R.R."/>
            <person name="La Ragione R."/>
            <person name="Hildebrand F."/>
            <person name="Pallen M.J."/>
        </authorList>
    </citation>
    <scope>NUCLEOTIDE SEQUENCE</scope>
    <source>
        <strain evidence="7">811</strain>
    </source>
</reference>
<feature type="transmembrane region" description="Helical" evidence="6">
    <location>
        <begin position="469"/>
        <end position="489"/>
    </location>
</feature>
<feature type="transmembrane region" description="Helical" evidence="6">
    <location>
        <begin position="46"/>
        <end position="68"/>
    </location>
</feature>
<organism evidence="7 8">
    <name type="scientific">Candidatus Borkfalkia faecipullorum</name>
    <dbReference type="NCBI Taxonomy" id="2838510"/>
    <lineage>
        <taxon>Bacteria</taxon>
        <taxon>Bacillati</taxon>
        <taxon>Bacillota</taxon>
        <taxon>Clostridia</taxon>
        <taxon>Christensenellales</taxon>
        <taxon>Christensenellaceae</taxon>
        <taxon>Candidatus Borkfalkia</taxon>
    </lineage>
</organism>
<evidence type="ECO:0000256" key="4">
    <source>
        <dbReference type="ARBA" id="ARBA00022989"/>
    </source>
</evidence>
<feature type="transmembrane region" description="Helical" evidence="6">
    <location>
        <begin position="148"/>
        <end position="169"/>
    </location>
</feature>
<keyword evidence="2" id="KW-1003">Cell membrane</keyword>
<feature type="transmembrane region" description="Helical" evidence="6">
    <location>
        <begin position="5"/>
        <end position="26"/>
    </location>
</feature>
<dbReference type="PIRSF" id="PIRSF038958">
    <property type="entry name" value="PG_synth_SpoVB"/>
    <property type="match status" value="1"/>
</dbReference>
<dbReference type="PANTHER" id="PTHR30250:SF21">
    <property type="entry name" value="LIPID II FLIPPASE MURJ"/>
    <property type="match status" value="1"/>
</dbReference>
<feature type="transmembrane region" description="Helical" evidence="6">
    <location>
        <begin position="120"/>
        <end position="141"/>
    </location>
</feature>
<dbReference type="PANTHER" id="PTHR30250">
    <property type="entry name" value="PST FAMILY PREDICTED COLANIC ACID TRANSPORTER"/>
    <property type="match status" value="1"/>
</dbReference>
<evidence type="ECO:0000313" key="7">
    <source>
        <dbReference type="EMBL" id="HIX08327.1"/>
    </source>
</evidence>
<evidence type="ECO:0000313" key="8">
    <source>
        <dbReference type="Proteomes" id="UP000824204"/>
    </source>
</evidence>
<evidence type="ECO:0000256" key="3">
    <source>
        <dbReference type="ARBA" id="ARBA00022692"/>
    </source>
</evidence>
<dbReference type="EMBL" id="DXFX01000099">
    <property type="protein sequence ID" value="HIX08327.1"/>
    <property type="molecule type" value="Genomic_DNA"/>
</dbReference>
<dbReference type="InterPro" id="IPR050833">
    <property type="entry name" value="Poly_Biosynth_Transport"/>
</dbReference>
<feature type="transmembrane region" description="Helical" evidence="6">
    <location>
        <begin position="225"/>
        <end position="245"/>
    </location>
</feature>
<protein>
    <submittedName>
        <fullName evidence="7">Polysaccharide biosynthesis protein</fullName>
    </submittedName>
</protein>
<sequence>MKQNFLKGAIIISVGGIAAKILGAFYRIPLTNILGGEGMGVYQMVYPLYCLLLTVSATGIPSGLARIVSSAESRGDHAKSRAVLFKSLLLFSGVGLCGSALMFLLAPAMSAAQGEIGAVAAYRALAPGVFFVSVLSCLRGWFQGKSNFFPTAFSEICEQAVKVALGLFFARAFRGEPFKAVAWTLASVTFSEFAACLLLAFLAWGERTKRPLFRERVQDLRAKQLLRVTIPVTVAAGLLPLSNLLDSILIVRLVGRYASNATALYGLYAGAAATLVNLPVSVCYGIAAAIIPAVSACQSKGLLREAEERTLFALKCTLFLSLPAAAFLLAFPSGVTSFLFSSVTGAEGETLASLVRALALTAVFLSCVQTLAACLTGRGKPKIAAFAMTAAVAFKLVAEFVLLQFPQISVLGAAYAAIGCYFVALAADLLYSIRERKNRIAVLAYFFKFSAMSAAAVFCAAAAARVHVLLALCAAALIYLALAVLLRAFSAQELQFTRRNHHAHHRRAGMQS</sequence>
<keyword evidence="3 6" id="KW-0812">Transmembrane</keyword>
<feature type="transmembrane region" description="Helical" evidence="6">
    <location>
        <begin position="312"/>
        <end position="331"/>
    </location>
</feature>
<dbReference type="Proteomes" id="UP000824204">
    <property type="component" value="Unassembled WGS sequence"/>
</dbReference>
<dbReference type="Pfam" id="PF01943">
    <property type="entry name" value="Polysacc_synt"/>
    <property type="match status" value="1"/>
</dbReference>
<dbReference type="InterPro" id="IPR002797">
    <property type="entry name" value="Polysacc_synth"/>
</dbReference>
<feature type="transmembrane region" description="Helical" evidence="6">
    <location>
        <begin position="351"/>
        <end position="376"/>
    </location>
</feature>
<dbReference type="AlphaFoldDB" id="A0A9D1V8Z4"/>
<reference evidence="7" key="2">
    <citation type="submission" date="2021-04" db="EMBL/GenBank/DDBJ databases">
        <authorList>
            <person name="Gilroy R."/>
        </authorList>
    </citation>
    <scope>NUCLEOTIDE SEQUENCE</scope>
    <source>
        <strain evidence="7">811</strain>
    </source>
</reference>
<accession>A0A9D1V8Z4</accession>
<dbReference type="CDD" id="cd13124">
    <property type="entry name" value="MATE_SpoVB_like"/>
    <property type="match status" value="1"/>
</dbReference>
<keyword evidence="4 6" id="KW-1133">Transmembrane helix</keyword>
<evidence type="ECO:0000256" key="5">
    <source>
        <dbReference type="ARBA" id="ARBA00023136"/>
    </source>
</evidence>
<feature type="transmembrane region" description="Helical" evidence="6">
    <location>
        <begin position="265"/>
        <end position="291"/>
    </location>
</feature>
<keyword evidence="5 6" id="KW-0472">Membrane</keyword>
<dbReference type="InterPro" id="IPR024923">
    <property type="entry name" value="PG_synth_SpoVB"/>
</dbReference>
<comment type="caution">
    <text evidence="7">The sequence shown here is derived from an EMBL/GenBank/DDBJ whole genome shotgun (WGS) entry which is preliminary data.</text>
</comment>
<proteinExistence type="predicted"/>
<feature type="transmembrane region" description="Helical" evidence="6">
    <location>
        <begin position="443"/>
        <end position="463"/>
    </location>
</feature>
<evidence type="ECO:0000256" key="1">
    <source>
        <dbReference type="ARBA" id="ARBA00004651"/>
    </source>
</evidence>
<feature type="transmembrane region" description="Helical" evidence="6">
    <location>
        <begin position="408"/>
        <end position="431"/>
    </location>
</feature>
<feature type="transmembrane region" description="Helical" evidence="6">
    <location>
        <begin position="88"/>
        <end position="108"/>
    </location>
</feature>
<name>A0A9D1V8Z4_9FIRM</name>
<evidence type="ECO:0000256" key="6">
    <source>
        <dbReference type="SAM" id="Phobius"/>
    </source>
</evidence>
<evidence type="ECO:0000256" key="2">
    <source>
        <dbReference type="ARBA" id="ARBA00022475"/>
    </source>
</evidence>
<comment type="subcellular location">
    <subcellularLocation>
        <location evidence="1">Cell membrane</location>
        <topology evidence="1">Multi-pass membrane protein</topology>
    </subcellularLocation>
</comment>
<dbReference type="GO" id="GO:0005886">
    <property type="term" value="C:plasma membrane"/>
    <property type="evidence" value="ECO:0007669"/>
    <property type="project" value="UniProtKB-SubCell"/>
</dbReference>
<feature type="transmembrane region" description="Helical" evidence="6">
    <location>
        <begin position="383"/>
        <end position="402"/>
    </location>
</feature>